<organism evidence="2">
    <name type="scientific">viral metagenome</name>
    <dbReference type="NCBI Taxonomy" id="1070528"/>
    <lineage>
        <taxon>unclassified sequences</taxon>
        <taxon>metagenomes</taxon>
        <taxon>organismal metagenomes</taxon>
    </lineage>
</organism>
<dbReference type="EMBL" id="MN738820">
    <property type="protein sequence ID" value="QHT37729.1"/>
    <property type="molecule type" value="Genomic_DNA"/>
</dbReference>
<protein>
    <submittedName>
        <fullName evidence="2">Uncharacterized protein</fullName>
    </submittedName>
</protein>
<proteinExistence type="predicted"/>
<evidence type="ECO:0000256" key="1">
    <source>
        <dbReference type="SAM" id="MobiDB-lite"/>
    </source>
</evidence>
<reference evidence="2" key="1">
    <citation type="journal article" date="2020" name="Nature">
        <title>Giant virus diversity and host interactions through global metagenomics.</title>
        <authorList>
            <person name="Schulz F."/>
            <person name="Roux S."/>
            <person name="Paez-Espino D."/>
            <person name="Jungbluth S."/>
            <person name="Walsh D.A."/>
            <person name="Denef V.J."/>
            <person name="McMahon K.D."/>
            <person name="Konstantinidis K.T."/>
            <person name="Eloe-Fadrosh E.A."/>
            <person name="Kyrpides N.C."/>
            <person name="Woyke T."/>
        </authorList>
    </citation>
    <scope>NUCLEOTIDE SEQUENCE</scope>
    <source>
        <strain evidence="2">GVMAG-S-ERX556049-19</strain>
    </source>
</reference>
<feature type="compositionally biased region" description="Acidic residues" evidence="1">
    <location>
        <begin position="44"/>
        <end position="57"/>
    </location>
</feature>
<dbReference type="AlphaFoldDB" id="A0A6C0FB03"/>
<accession>A0A6C0FB03</accession>
<sequence length="265" mass="32054">MAAYIQQLLFEPKNIIFSNIIESISNFMLTSHLKKRFLIENEEQIQEEEEDEQEEFEETPKEEYIQPKQKDSLFWCIFIAKHGYQEYLEIQNHYGSRQMDLQKKVCNYIKDNTHLLKSVNIRITKAMVQEIISDLMTEIKKTSIYVLYVYAFYFQLNIVIMHPNEKCFLKIFTENENFENTIVLLQKNEQEQYTLLNDNLTLEEYLELYNDKYCIENHIRPLKALSSYKVSELDEIAEKLDIDLEDRPMKKQEKYDEITKLIKWY</sequence>
<feature type="region of interest" description="Disordered" evidence="1">
    <location>
        <begin position="44"/>
        <end position="64"/>
    </location>
</feature>
<evidence type="ECO:0000313" key="2">
    <source>
        <dbReference type="EMBL" id="QHT37729.1"/>
    </source>
</evidence>
<name>A0A6C0FB03_9ZZZZ</name>